<organism evidence="1">
    <name type="scientific">Anguilla anguilla</name>
    <name type="common">European freshwater eel</name>
    <name type="synonym">Muraena anguilla</name>
    <dbReference type="NCBI Taxonomy" id="7936"/>
    <lineage>
        <taxon>Eukaryota</taxon>
        <taxon>Metazoa</taxon>
        <taxon>Chordata</taxon>
        <taxon>Craniata</taxon>
        <taxon>Vertebrata</taxon>
        <taxon>Euteleostomi</taxon>
        <taxon>Actinopterygii</taxon>
        <taxon>Neopterygii</taxon>
        <taxon>Teleostei</taxon>
        <taxon>Anguilliformes</taxon>
        <taxon>Anguillidae</taxon>
        <taxon>Anguilla</taxon>
    </lineage>
</organism>
<reference evidence="1" key="2">
    <citation type="journal article" date="2015" name="Fish Shellfish Immunol.">
        <title>Early steps in the European eel (Anguilla anguilla)-Vibrio vulnificus interaction in the gills: Role of the RtxA13 toxin.</title>
        <authorList>
            <person name="Callol A."/>
            <person name="Pajuelo D."/>
            <person name="Ebbesson L."/>
            <person name="Teles M."/>
            <person name="MacKenzie S."/>
            <person name="Amaro C."/>
        </authorList>
    </citation>
    <scope>NUCLEOTIDE SEQUENCE</scope>
</reference>
<accession>A0A0E9PJ37</accession>
<sequence length="90" mass="9626">MTAAFSLLSQVCSGVQECRGAAPLPVLSGPSPPVTRISCLVRTSQQDESLLLTAGGPKRPAPQHLKTAWTLSLTERAEKCQLQILRITTI</sequence>
<dbReference type="EMBL" id="GBXM01104729">
    <property type="protein sequence ID" value="JAH03848.1"/>
    <property type="molecule type" value="Transcribed_RNA"/>
</dbReference>
<protein>
    <submittedName>
        <fullName evidence="1">Uncharacterized protein</fullName>
    </submittedName>
</protein>
<name>A0A0E9PJ37_ANGAN</name>
<reference evidence="1" key="1">
    <citation type="submission" date="2014-11" db="EMBL/GenBank/DDBJ databases">
        <authorList>
            <person name="Amaro Gonzalez C."/>
        </authorList>
    </citation>
    <scope>NUCLEOTIDE SEQUENCE</scope>
</reference>
<proteinExistence type="predicted"/>
<dbReference type="AlphaFoldDB" id="A0A0E9PJ37"/>
<evidence type="ECO:0000313" key="1">
    <source>
        <dbReference type="EMBL" id="JAH03848.1"/>
    </source>
</evidence>